<comment type="caution">
    <text evidence="2">The sequence shown here is derived from an EMBL/GenBank/DDBJ whole genome shotgun (WGS) entry which is preliminary data.</text>
</comment>
<feature type="compositionally biased region" description="Polar residues" evidence="1">
    <location>
        <begin position="543"/>
        <end position="554"/>
    </location>
</feature>
<dbReference type="AlphaFoldDB" id="A0AAV3ZRY6"/>
<organism evidence="2 3">
    <name type="scientific">Plakobranchus ocellatus</name>
    <dbReference type="NCBI Taxonomy" id="259542"/>
    <lineage>
        <taxon>Eukaryota</taxon>
        <taxon>Metazoa</taxon>
        <taxon>Spiralia</taxon>
        <taxon>Lophotrochozoa</taxon>
        <taxon>Mollusca</taxon>
        <taxon>Gastropoda</taxon>
        <taxon>Heterobranchia</taxon>
        <taxon>Euthyneura</taxon>
        <taxon>Panpulmonata</taxon>
        <taxon>Sacoglossa</taxon>
        <taxon>Placobranchoidea</taxon>
        <taxon>Plakobranchidae</taxon>
        <taxon>Plakobranchus</taxon>
    </lineage>
</organism>
<dbReference type="EMBL" id="BLXT01002832">
    <property type="protein sequence ID" value="GFN98098.1"/>
    <property type="molecule type" value="Genomic_DNA"/>
</dbReference>
<evidence type="ECO:0000313" key="2">
    <source>
        <dbReference type="EMBL" id="GFN98098.1"/>
    </source>
</evidence>
<feature type="region of interest" description="Disordered" evidence="1">
    <location>
        <begin position="539"/>
        <end position="567"/>
    </location>
</feature>
<feature type="region of interest" description="Disordered" evidence="1">
    <location>
        <begin position="119"/>
        <end position="142"/>
    </location>
</feature>
<feature type="compositionally biased region" description="Basic and acidic residues" evidence="1">
    <location>
        <begin position="996"/>
        <end position="1007"/>
    </location>
</feature>
<gene>
    <name evidence="2" type="ORF">PoB_002460400</name>
</gene>
<dbReference type="PANTHER" id="PTHR37915:SF3">
    <property type="match status" value="1"/>
</dbReference>
<sequence>MGANTCNNFSAIFLQQEVDSEIPEEDMKAEAQVNLSELKELPILDIADAVPPEALKPSSGLVLPSEATRGSSILDALETPMAEILEGGKHIKLEDEKVSENQGELMDDGSTLEKAQTHISEREATQGGSGSPSGDPLGSRDHTTISKQATQASIVGGQKSFLGQSVTSLDGARVEGVSEEEIRASSAQSRASLREQYKAKLEEAKIAAEDRRSKSPAINLPTQMTVDDELILDDDEEDDDFFIDEGEMPLPDDVKEGLLEYRDPSMYEVGTSPPPGMKGSRDQTRLSKDNTRLSKGPHREPTGPYRDPSKPGRDPSQPLIQKIFRKGTSLLEHPLLREYLKAYEAVVGFKDGMSKMFLDKDMMSAHQMTSDLETLTFDQSQKVMPQIEELTQNVAYVLEELANLTNNILVYDREPPVSSLHLLSREPTQKSFQPVGEGILSLSNPMPVAPHDALQDAPRGGSQTSSRHSDSKAEAKKRTSMDAAMDKEKISELQEQYGQLKQQLEENGKQHQEQLQRNTVVMMEMQDTINELQRELSALGKSAKQSKSRLSSARGSAVHAKSPSPETSVMFTRLDSERNAKIMKKAVMDEKLNPDKYKEAVAKMDEYVSLPAQRLAHLVRKYMHHTRMRAIEEKVKNSSSVNEEVFEVLDKMEDLQNKRARQWAERMDEMGIERLKLANLLMDTLDNIEQESGIFLIKPMYSYRGRDIKPGGPPGKLSRPVRTQQRIGTGNPRHATPTNDGASSFVPAPTPASNYRLVRHERHFLQQQQQQQVPVTMAEMRPVETRAGKDDGQVKVMGSGMTFSAGSPRTTWNMQASQPWFGKDDPANSFNTPRILELDVNRMLIGQNNITSKVPFPLSEDRLLNASNNTLRSYVTVNRPTAPLLGGDRPSSAGSTKSTGKKARVSQVDKDIPEALPIPHPLPPISAIIGEVDEATESGGREEVRAPSVAFSDEDGNEEEEEEEENTEPPHSPPGSSLYHSVVTKNGDEEDEEEDGGNREDTTLSQD</sequence>
<feature type="compositionally biased region" description="Acidic residues" evidence="1">
    <location>
        <begin position="952"/>
        <end position="967"/>
    </location>
</feature>
<evidence type="ECO:0000256" key="1">
    <source>
        <dbReference type="SAM" id="MobiDB-lite"/>
    </source>
</evidence>
<feature type="region of interest" description="Disordered" evidence="1">
    <location>
        <begin position="880"/>
        <end position="1007"/>
    </location>
</feature>
<dbReference type="PANTHER" id="PTHR37915">
    <property type="match status" value="1"/>
</dbReference>
<dbReference type="Proteomes" id="UP000735302">
    <property type="component" value="Unassembled WGS sequence"/>
</dbReference>
<name>A0AAV3ZRY6_9GAST</name>
<evidence type="ECO:0000313" key="3">
    <source>
        <dbReference type="Proteomes" id="UP000735302"/>
    </source>
</evidence>
<feature type="compositionally biased region" description="Basic and acidic residues" evidence="1">
    <location>
        <begin position="467"/>
        <end position="485"/>
    </location>
</feature>
<feature type="region of interest" description="Disordered" evidence="1">
    <location>
        <begin position="265"/>
        <end position="318"/>
    </location>
</feature>
<proteinExistence type="predicted"/>
<accession>A0AAV3ZRY6</accession>
<protein>
    <submittedName>
        <fullName evidence="2">Centrosome-associated protein cep250-like isoform x1</fullName>
    </submittedName>
</protein>
<keyword evidence="3" id="KW-1185">Reference proteome</keyword>
<reference evidence="2 3" key="1">
    <citation type="journal article" date="2021" name="Elife">
        <title>Chloroplast acquisition without the gene transfer in kleptoplastic sea slugs, Plakobranchus ocellatus.</title>
        <authorList>
            <person name="Maeda T."/>
            <person name="Takahashi S."/>
            <person name="Yoshida T."/>
            <person name="Shimamura S."/>
            <person name="Takaki Y."/>
            <person name="Nagai Y."/>
            <person name="Toyoda A."/>
            <person name="Suzuki Y."/>
            <person name="Arimoto A."/>
            <person name="Ishii H."/>
            <person name="Satoh N."/>
            <person name="Nishiyama T."/>
            <person name="Hasebe M."/>
            <person name="Maruyama T."/>
            <person name="Minagawa J."/>
            <person name="Obokata J."/>
            <person name="Shigenobu S."/>
        </authorList>
    </citation>
    <scope>NUCLEOTIDE SEQUENCE [LARGE SCALE GENOMIC DNA]</scope>
</reference>
<feature type="region of interest" description="Disordered" evidence="1">
    <location>
        <begin position="207"/>
        <end position="232"/>
    </location>
</feature>
<feature type="region of interest" description="Disordered" evidence="1">
    <location>
        <begin position="436"/>
        <end position="485"/>
    </location>
</feature>
<feature type="region of interest" description="Disordered" evidence="1">
    <location>
        <begin position="706"/>
        <end position="747"/>
    </location>
</feature>
<feature type="compositionally biased region" description="Basic and acidic residues" evidence="1">
    <location>
        <begin position="279"/>
        <end position="313"/>
    </location>
</feature>